<dbReference type="InterPro" id="IPR011051">
    <property type="entry name" value="RmlC_Cupin_sf"/>
</dbReference>
<accession>A0A1E3GSS6</accession>
<dbReference type="PANTHER" id="PTHR40943:SF1">
    <property type="entry name" value="CYTOPLASMIC PROTEIN"/>
    <property type="match status" value="1"/>
</dbReference>
<name>A0A1E3GSS6_9GAMM</name>
<dbReference type="EMBL" id="MCRI01000020">
    <property type="protein sequence ID" value="ODN66431.1"/>
    <property type="molecule type" value="Genomic_DNA"/>
</dbReference>
<dbReference type="InterPro" id="IPR014710">
    <property type="entry name" value="RmlC-like_jellyroll"/>
</dbReference>
<proteinExistence type="predicted"/>
<evidence type="ECO:0000313" key="3">
    <source>
        <dbReference type="Proteomes" id="UP000094379"/>
    </source>
</evidence>
<dbReference type="CDD" id="cd02227">
    <property type="entry name" value="cupin_TM1112-like"/>
    <property type="match status" value="1"/>
</dbReference>
<dbReference type="STRING" id="291169.A9E74_01904"/>
<gene>
    <name evidence="2" type="ORF">A9E74_01904</name>
</gene>
<reference evidence="2 3" key="1">
    <citation type="submission" date="2016-07" db="EMBL/GenBank/DDBJ databases">
        <title>Draft Genome Sequence of Methylophaga muralis Bur 1.</title>
        <authorList>
            <person name="Vasilenko O.V."/>
            <person name="Doronina N.V."/>
            <person name="Shmareva M.N."/>
            <person name="Tarlachkov S.V."/>
            <person name="Mustakhimov I."/>
            <person name="Trotsenko Y.A."/>
        </authorList>
    </citation>
    <scope>NUCLEOTIDE SEQUENCE [LARGE SCALE GENOMIC DNA]</scope>
    <source>
        <strain evidence="2 3">Bur 1</strain>
    </source>
</reference>
<dbReference type="Pfam" id="PF05899">
    <property type="entry name" value="Cupin_3"/>
    <property type="match status" value="1"/>
</dbReference>
<keyword evidence="3" id="KW-1185">Reference proteome</keyword>
<dbReference type="Proteomes" id="UP000094379">
    <property type="component" value="Unassembled WGS sequence"/>
</dbReference>
<protein>
    <recommendedName>
        <fullName evidence="1">(S)-ureidoglycine aminohydrolase cupin domain-containing protein</fullName>
    </recommendedName>
</protein>
<dbReference type="RefSeq" id="WP_245652131.1">
    <property type="nucleotide sequence ID" value="NZ_MCRI01000020.1"/>
</dbReference>
<dbReference type="PANTHER" id="PTHR40943">
    <property type="entry name" value="CYTOPLASMIC PROTEIN-RELATED"/>
    <property type="match status" value="1"/>
</dbReference>
<organism evidence="2 3">
    <name type="scientific">Methylophaga muralis</name>
    <dbReference type="NCBI Taxonomy" id="291169"/>
    <lineage>
        <taxon>Bacteria</taxon>
        <taxon>Pseudomonadati</taxon>
        <taxon>Pseudomonadota</taxon>
        <taxon>Gammaproteobacteria</taxon>
        <taxon>Thiotrichales</taxon>
        <taxon>Piscirickettsiaceae</taxon>
        <taxon>Methylophaga</taxon>
    </lineage>
</organism>
<comment type="caution">
    <text evidence="2">The sequence shown here is derived from an EMBL/GenBank/DDBJ whole genome shotgun (WGS) entry which is preliminary data.</text>
</comment>
<dbReference type="InterPro" id="IPR008579">
    <property type="entry name" value="UGlyAH_Cupin_dom"/>
</dbReference>
<dbReference type="SUPFAM" id="SSF51182">
    <property type="entry name" value="RmlC-like cupins"/>
    <property type="match status" value="1"/>
</dbReference>
<feature type="domain" description="(S)-ureidoglycine aminohydrolase cupin" evidence="1">
    <location>
        <begin position="9"/>
        <end position="81"/>
    </location>
</feature>
<evidence type="ECO:0000313" key="2">
    <source>
        <dbReference type="EMBL" id="ODN66431.1"/>
    </source>
</evidence>
<dbReference type="Gene3D" id="2.60.120.10">
    <property type="entry name" value="Jelly Rolls"/>
    <property type="match status" value="1"/>
</dbReference>
<evidence type="ECO:0000259" key="1">
    <source>
        <dbReference type="Pfam" id="PF05899"/>
    </source>
</evidence>
<sequence length="95" mass="10590">MTTWLEHVSEDGKLLTGFWEATPGTYRVTYNADEMVHIFEGKATLKADNGDPVTYIAGDSFLVKAGFKGTWMTQQTVRKIFAIRVPQDATSPFGE</sequence>
<dbReference type="AlphaFoldDB" id="A0A1E3GSS6"/>